<evidence type="ECO:0000256" key="3">
    <source>
        <dbReference type="ARBA" id="ARBA00023125"/>
    </source>
</evidence>
<dbReference type="InterPro" id="IPR044210">
    <property type="entry name" value="Tfc3-like"/>
</dbReference>
<evidence type="ECO:0000256" key="5">
    <source>
        <dbReference type="ARBA" id="ARBA00023242"/>
    </source>
</evidence>
<feature type="compositionally biased region" description="Low complexity" evidence="6">
    <location>
        <begin position="254"/>
        <end position="269"/>
    </location>
</feature>
<keyword evidence="4" id="KW-0804">Transcription</keyword>
<keyword evidence="3" id="KW-0238">DNA-binding</keyword>
<evidence type="ECO:0000313" key="9">
    <source>
        <dbReference type="EMBL" id="SJX65061.1"/>
    </source>
</evidence>
<dbReference type="InterPro" id="IPR046488">
    <property type="entry name" value="Sfc3/Tfc3_C"/>
</dbReference>
<feature type="region of interest" description="Disordered" evidence="6">
    <location>
        <begin position="601"/>
        <end position="822"/>
    </location>
</feature>
<feature type="region of interest" description="Disordered" evidence="6">
    <location>
        <begin position="838"/>
        <end position="876"/>
    </location>
</feature>
<proteinExistence type="predicted"/>
<feature type="region of interest" description="Disordered" evidence="6">
    <location>
        <begin position="254"/>
        <end position="310"/>
    </location>
</feature>
<feature type="compositionally biased region" description="Low complexity" evidence="6">
    <location>
        <begin position="781"/>
        <end position="798"/>
    </location>
</feature>
<keyword evidence="2" id="KW-0597">Phosphoprotein</keyword>
<evidence type="ECO:0000313" key="10">
    <source>
        <dbReference type="Proteomes" id="UP000239563"/>
    </source>
</evidence>
<feature type="compositionally biased region" description="Low complexity" evidence="6">
    <location>
        <begin position="1535"/>
        <end position="1548"/>
    </location>
</feature>
<name>A0A2N8UJP4_9BASI</name>
<evidence type="ECO:0000256" key="6">
    <source>
        <dbReference type="SAM" id="MobiDB-lite"/>
    </source>
</evidence>
<dbReference type="InterPro" id="IPR007309">
    <property type="entry name" value="TFIIIC_Bblock-bd"/>
</dbReference>
<feature type="region of interest" description="Disordered" evidence="6">
    <location>
        <begin position="1388"/>
        <end position="1426"/>
    </location>
</feature>
<evidence type="ECO:0000259" key="8">
    <source>
        <dbReference type="Pfam" id="PF20222"/>
    </source>
</evidence>
<sequence>MIDELIHSCIEQIGLDGEAGTDIDRFAHFIRQYHAQHSSRSDLPDQLVDSSYQAFVFRQLLSHPHVGVGLFVPGVPLQSGAKSGILKRRSSALDSPAAKLKAESSTATTSPEFDSVDLLPDQALAEQQGLAELQRIHGQRLRLVLQTPVIKRLLVGSDSIYLPPSSFRVFQIICRSRETPVLSMDIGTAMHTDQKTVFYICKRLIDHHLVTKIKARETGTVASYFVATRFEDRCDILIQQRNAQVAADLQHSSLASSSTAQPSASSLDLSKPDDDDDELEAELDPELDQDDDGDGDDDAQAQAAPVVTVKEEEVQRVPEAGKSTYVSALSSAPVFERVDAARALVWMNSRPELVRFRIYLICNSTSSKVTARLGLLHRINLSLARAKKRIFVTLLEHAVVDGFLEVVNISVSSTGRSHRGLRMTPKGLEEMHDLMRGDYDDATMLQEQIKAANLNAKLQQDLSRAEPALPRELTLERHVHEQIARAGPAGRTISQLMAQLHATGHFARALDQIAQRADDADGEPSMSDLQVRSFHEHKLRVRSTKMYSYHAWVLQSANEGFLDPDDVELLASAGGSSSYHRKSATWTAPDQVSHRLASLAKDLYTPTPGKGAKRIGRPPKKRPLDGDSDEPTPKRGRPRKHPLPDPDAPPAKRGRPRKSVSEAVDASPAVTPAPSTRRVRSLRAKEAQQADSPAEEGSPRSDADGHADVSMDDHVATAVPESPAAGAAARRNGRRLVERQGQTSTASLLSTSAVTAAEEEPVALQAEQEAVPEPPAPVPPATEQQEEQAALQEVVQTAHAQETVQATAPETAQGPGPELPLVDYSRVDDLLSASAPTEVKAEAKFEPPATPAVKKLSDATTATPSSSHRKSRTNLTQLRSSHALVQCIREAGGAMDALQIPDLLTDFVEKHGFASDAQLSDLRDRKVREKALVNAVANNLLRRTFIRLDVPTASQPRRQILYLPDLPAEKLQAYCEAVKEGRLGWFGTKSAKTALTNATDSVAIASIETLRFAKPWHIEDPLRLADLPKDEAQIAMLRQPFRDVFSVYRQHFGFLSGEMLRLKAFHLACAKFISLRRQASPEHHHDDSLPLSFFWTDAPLDLVLGFVPFPIVAEPIETMLLDPQLRSTPVRALPEELKANLGLSHRIADEVCVSIYSLATQLADLGIVRLRAAADGVADNGSGSSLDMSSAIVEPLRCLPLYDWQSEMPQKPLIGSMEAGLDAERINVFWARMQAICLITRRKSTAEGGDKPEIATANDAVGDPAQPGVLADSAPHKTAAEELSVVMHTHRTWRPYHQLRPSQFKFLFRIALQDIPSATQDDIDRLAHVTLAPPHVVRTVLQTRLERANEPIVPDAPNTRRHKPRFTWPLKLSTITLPTRVYDLERVGTKPTARPARIGKARSATTLGGQSRTQTQAERESEGRRTTLTKVRQLRQRREEDFQAMLEQAFEASPALHHLRSKIETALAVIRRKFVAGDVMFDTNAVQAAMQRAIRSASGLRSMPAVRAPSGGRRKRQQTRASTGQARDSDEEADQPQQADGDADAGTARPKRDRRARKLDQVHFWTPARKELLRDAAVILRVRDQVRGRSDWSALFQVIDRQEFNATRGVIMAQWRGQYYRMRSEHGEEPYLAALESRWIPVYLAARESGALEDDDFPAATGFDLVAQIELLREKIDKNEVQRSLTKPVARHHLPLQLGAATDFTTTWKEEFVHEPVERRFEAFFTGELGVATKRFETLLLTAFGDEEAGGGDVVDAQVDELMAEWAVRIVIASADPDTGSEGASATQADTPPADEATKAEFCRRVGDARIEAAMQRLLDAKLIRCTTVDPSVRRRPGTNFVLSEELQKLLPDSGAANRLAGADLQALLTHRRPAFQQICDVADGVMVAPVEADGEAAALLPLMEAGLVRAETDDRAFEALRQNAAFNARVLNDDDLEALIRVRGERGMMEVLDAAVLPLPAVPEDRVLEWLEGAAEADSMAASTETLLPRWQQRFDELVHTLSATDAHAAQRVHHFGSRLLNAGSTGVPLGAALTHTDIAALTQSPLPLAFFSPVSAHPMLIASPFVRTYTLALPSSRLTLPHIWTSLTASTHAWRALLDTVVALTLQRPGVGVRWIASRFSAARDDGAQSVVGTSFADVWSAVCCLVECGVVAVREEGTLHPGKVVWAGFA</sequence>
<dbReference type="GO" id="GO:0042791">
    <property type="term" value="P:5S class rRNA transcription by RNA polymerase III"/>
    <property type="evidence" value="ECO:0007669"/>
    <property type="project" value="TreeGrafter"/>
</dbReference>
<evidence type="ECO:0000256" key="1">
    <source>
        <dbReference type="ARBA" id="ARBA00004123"/>
    </source>
</evidence>
<feature type="compositionally biased region" description="Polar residues" evidence="6">
    <location>
        <begin position="799"/>
        <end position="810"/>
    </location>
</feature>
<dbReference type="Proteomes" id="UP000239563">
    <property type="component" value="Chromosome XV"/>
</dbReference>
<organism evidence="9 10">
    <name type="scientific">Sporisorium reilianum f. sp. reilianum</name>
    <dbReference type="NCBI Taxonomy" id="72559"/>
    <lineage>
        <taxon>Eukaryota</taxon>
        <taxon>Fungi</taxon>
        <taxon>Dikarya</taxon>
        <taxon>Basidiomycota</taxon>
        <taxon>Ustilaginomycotina</taxon>
        <taxon>Ustilaginomycetes</taxon>
        <taxon>Ustilaginales</taxon>
        <taxon>Ustilaginaceae</taxon>
        <taxon>Sporisorium</taxon>
    </lineage>
</organism>
<evidence type="ECO:0000259" key="7">
    <source>
        <dbReference type="Pfam" id="PF04182"/>
    </source>
</evidence>
<dbReference type="Pfam" id="PF20222">
    <property type="entry name" value="DUF6581"/>
    <property type="match status" value="1"/>
</dbReference>
<accession>A0A2N8UJP4</accession>
<reference evidence="9 10" key="1">
    <citation type="submission" date="2017-02" db="EMBL/GenBank/DDBJ databases">
        <authorList>
            <person name="Peterson S.W."/>
        </authorList>
    </citation>
    <scope>NUCLEOTIDE SEQUENCE [LARGE SCALE GENOMIC DNA]</scope>
    <source>
        <strain evidence="9 10">SRS1_H2-8</strain>
    </source>
</reference>
<comment type="subcellular location">
    <subcellularLocation>
        <location evidence="1">Nucleus</location>
    </subcellularLocation>
</comment>
<feature type="compositionally biased region" description="Acidic residues" evidence="6">
    <location>
        <begin position="273"/>
        <end position="299"/>
    </location>
</feature>
<feature type="region of interest" description="Disordered" evidence="6">
    <location>
        <begin position="1247"/>
        <end position="1270"/>
    </location>
</feature>
<feature type="compositionally biased region" description="Low complexity" evidence="6">
    <location>
        <begin position="743"/>
        <end position="771"/>
    </location>
</feature>
<feature type="compositionally biased region" description="Polar residues" evidence="6">
    <location>
        <begin position="1403"/>
        <end position="1416"/>
    </location>
</feature>
<evidence type="ECO:0000256" key="4">
    <source>
        <dbReference type="ARBA" id="ARBA00023163"/>
    </source>
</evidence>
<feature type="region of interest" description="Disordered" evidence="6">
    <location>
        <begin position="1496"/>
        <end position="1557"/>
    </location>
</feature>
<protein>
    <submittedName>
        <fullName evidence="9">Uncharacterized protein</fullName>
    </submittedName>
</protein>
<dbReference type="GO" id="GO:0000127">
    <property type="term" value="C:transcription factor TFIIIC complex"/>
    <property type="evidence" value="ECO:0007669"/>
    <property type="project" value="InterPro"/>
</dbReference>
<feature type="compositionally biased region" description="Basic residues" evidence="6">
    <location>
        <begin position="611"/>
        <end position="621"/>
    </location>
</feature>
<dbReference type="PANTHER" id="PTHR15180:SF1">
    <property type="entry name" value="GENERAL TRANSCRIPTION FACTOR 3C POLYPEPTIDE 1"/>
    <property type="match status" value="1"/>
</dbReference>
<dbReference type="Pfam" id="PF04182">
    <property type="entry name" value="B-block_TFIIIC"/>
    <property type="match status" value="1"/>
</dbReference>
<feature type="compositionally biased region" description="Basic and acidic residues" evidence="6">
    <location>
        <begin position="697"/>
        <end position="715"/>
    </location>
</feature>
<dbReference type="PANTHER" id="PTHR15180">
    <property type="entry name" value="GENERAL TRANSCRIPTION FACTOR 3C POLYPEPTIDE 1"/>
    <property type="match status" value="1"/>
</dbReference>
<keyword evidence="5" id="KW-0539">Nucleus</keyword>
<feature type="domain" description="Transcription factor tau subunit sfc3/Tfc3 C-terminal" evidence="8">
    <location>
        <begin position="1565"/>
        <end position="1946"/>
    </location>
</feature>
<feature type="domain" description="B-block binding subunit of TFIIIC" evidence="7">
    <location>
        <begin position="164"/>
        <end position="231"/>
    </location>
</feature>
<dbReference type="EMBL" id="LT795068">
    <property type="protein sequence ID" value="SJX65061.1"/>
    <property type="molecule type" value="Genomic_DNA"/>
</dbReference>
<dbReference type="GO" id="GO:0005634">
    <property type="term" value="C:nucleus"/>
    <property type="evidence" value="ECO:0007669"/>
    <property type="project" value="UniProtKB-SubCell"/>
</dbReference>
<gene>
    <name evidence="9" type="ORF">SRS1_15887</name>
</gene>
<dbReference type="GO" id="GO:0003677">
    <property type="term" value="F:DNA binding"/>
    <property type="evidence" value="ECO:0007669"/>
    <property type="project" value="UniProtKB-KW"/>
</dbReference>
<evidence type="ECO:0000256" key="2">
    <source>
        <dbReference type="ARBA" id="ARBA00022553"/>
    </source>
</evidence>
<dbReference type="GO" id="GO:0006384">
    <property type="term" value="P:transcription initiation at RNA polymerase III promoter"/>
    <property type="evidence" value="ECO:0007669"/>
    <property type="project" value="InterPro"/>
</dbReference>